<proteinExistence type="predicted"/>
<dbReference type="AlphaFoldDB" id="H1W4Y3"/>
<accession>H1W4Y3</accession>
<dbReference type="EMBL" id="CACQ02009851">
    <property type="protein sequence ID" value="CCF47546.1"/>
    <property type="molecule type" value="Genomic_DNA"/>
</dbReference>
<evidence type="ECO:0000313" key="3">
    <source>
        <dbReference type="Proteomes" id="UP000007174"/>
    </source>
</evidence>
<name>H1W4Y3_COLHI</name>
<dbReference type="HOGENOM" id="CLU_1214670_0_0_1"/>
<dbReference type="VEuPathDB" id="FungiDB:CH63R_04314"/>
<feature type="compositionally biased region" description="Low complexity" evidence="1">
    <location>
        <begin position="23"/>
        <end position="86"/>
    </location>
</feature>
<sequence>MSPPLSTPVTTTASRRCGPPAAPTLSPAATSSPAPTPTTSPTTSRQRSRPRPISSAPSATTAPSPAATSTTTTSPLATSATSSRASGPTEDFRRPFSAFCFSLHPRKENNHFCRGGRYIGPVCLSRCALRLHDLTDLFRMRMSPQEDSAHHSFLFFPSLLYHRKEIPPSHSWAKSAATRVGLAGKANQVLSFFSSLGHIESSSWKPTFFGYLNGGDGVWRDLGAIGAI</sequence>
<reference evidence="3" key="1">
    <citation type="journal article" date="2012" name="Nat. Genet.">
        <title>Lifestyle transitions in plant pathogenic Colletotrichum fungi deciphered by genome and transcriptome analyses.</title>
        <authorList>
            <person name="O'Connell R.J."/>
            <person name="Thon M.R."/>
            <person name="Hacquard S."/>
            <person name="Amyotte S.G."/>
            <person name="Kleemann J."/>
            <person name="Torres M.F."/>
            <person name="Damm U."/>
            <person name="Buiate E.A."/>
            <person name="Epstein L."/>
            <person name="Alkan N."/>
            <person name="Altmueller J."/>
            <person name="Alvarado-Balderrama L."/>
            <person name="Bauser C.A."/>
            <person name="Becker C."/>
            <person name="Birren B.W."/>
            <person name="Chen Z."/>
            <person name="Choi J."/>
            <person name="Crouch J.A."/>
            <person name="Duvick J.P."/>
            <person name="Farman M.A."/>
            <person name="Gan P."/>
            <person name="Heiman D."/>
            <person name="Henrissat B."/>
            <person name="Howard R.J."/>
            <person name="Kabbage M."/>
            <person name="Koch C."/>
            <person name="Kracher B."/>
            <person name="Kubo Y."/>
            <person name="Law A.D."/>
            <person name="Lebrun M.-H."/>
            <person name="Lee Y.-H."/>
            <person name="Miyara I."/>
            <person name="Moore N."/>
            <person name="Neumann U."/>
            <person name="Nordstroem K."/>
            <person name="Panaccione D.G."/>
            <person name="Panstruga R."/>
            <person name="Place M."/>
            <person name="Proctor R.H."/>
            <person name="Prusky D."/>
            <person name="Rech G."/>
            <person name="Reinhardt R."/>
            <person name="Rollins J.A."/>
            <person name="Rounsley S."/>
            <person name="Schardl C.L."/>
            <person name="Schwartz D.C."/>
            <person name="Shenoy N."/>
            <person name="Shirasu K."/>
            <person name="Sikhakolli U.R."/>
            <person name="Stueber K."/>
            <person name="Sukno S.A."/>
            <person name="Sweigard J.A."/>
            <person name="Takano Y."/>
            <person name="Takahara H."/>
            <person name="Trail F."/>
            <person name="van der Does H.C."/>
            <person name="Voll L.M."/>
            <person name="Will I."/>
            <person name="Young S."/>
            <person name="Zeng Q."/>
            <person name="Zhang J."/>
            <person name="Zhou S."/>
            <person name="Dickman M.B."/>
            <person name="Schulze-Lefert P."/>
            <person name="Ver Loren van Themaat E."/>
            <person name="Ma L.-J."/>
            <person name="Vaillancourt L.J."/>
        </authorList>
    </citation>
    <scope>NUCLEOTIDE SEQUENCE [LARGE SCALE GENOMIC DNA]</scope>
    <source>
        <strain evidence="3">IMI 349063</strain>
    </source>
</reference>
<feature type="region of interest" description="Disordered" evidence="1">
    <location>
        <begin position="1"/>
        <end position="90"/>
    </location>
</feature>
<dbReference type="Proteomes" id="UP000007174">
    <property type="component" value="Unassembled WGS sequence"/>
</dbReference>
<evidence type="ECO:0000256" key="1">
    <source>
        <dbReference type="SAM" id="MobiDB-lite"/>
    </source>
</evidence>
<gene>
    <name evidence="2" type="ORF">CH063_15895</name>
</gene>
<evidence type="ECO:0000313" key="2">
    <source>
        <dbReference type="EMBL" id="CCF47546.1"/>
    </source>
</evidence>
<protein>
    <submittedName>
        <fullName evidence="2">DNase1 protein</fullName>
    </submittedName>
</protein>
<organism evidence="2 3">
    <name type="scientific">Colletotrichum higginsianum (strain IMI 349063)</name>
    <name type="common">Crucifer anthracnose fungus</name>
    <dbReference type="NCBI Taxonomy" id="759273"/>
    <lineage>
        <taxon>Eukaryota</taxon>
        <taxon>Fungi</taxon>
        <taxon>Dikarya</taxon>
        <taxon>Ascomycota</taxon>
        <taxon>Pezizomycotina</taxon>
        <taxon>Sordariomycetes</taxon>
        <taxon>Hypocreomycetidae</taxon>
        <taxon>Glomerellales</taxon>
        <taxon>Glomerellaceae</taxon>
        <taxon>Colletotrichum</taxon>
        <taxon>Colletotrichum destructivum species complex</taxon>
    </lineage>
</organism>